<dbReference type="AlphaFoldDB" id="Q7RIZ1"/>
<comment type="caution">
    <text evidence="1">The sequence shown here is derived from an EMBL/GenBank/DDBJ whole genome shotgun (WGS) entry which is preliminary data.</text>
</comment>
<gene>
    <name evidence="1" type="ORF">PY03475</name>
</gene>
<keyword evidence="2" id="KW-1185">Reference proteome</keyword>
<dbReference type="InParanoid" id="Q7RIZ1"/>
<organism evidence="1 2">
    <name type="scientific">Plasmodium yoelii yoelii</name>
    <dbReference type="NCBI Taxonomy" id="73239"/>
    <lineage>
        <taxon>Eukaryota</taxon>
        <taxon>Sar</taxon>
        <taxon>Alveolata</taxon>
        <taxon>Apicomplexa</taxon>
        <taxon>Aconoidasida</taxon>
        <taxon>Haemosporida</taxon>
        <taxon>Plasmodiidae</taxon>
        <taxon>Plasmodium</taxon>
        <taxon>Plasmodium (Vinckeia)</taxon>
    </lineage>
</organism>
<sequence length="38" mass="4759">MLYFQNYNYSYKYFALFCYQKVPMFVCACLKVERQNKI</sequence>
<feature type="non-terminal residue" evidence="1">
    <location>
        <position position="38"/>
    </location>
</feature>
<evidence type="ECO:0000313" key="1">
    <source>
        <dbReference type="EMBL" id="EAA15192.1"/>
    </source>
</evidence>
<dbReference type="Proteomes" id="UP000008553">
    <property type="component" value="Unassembled WGS sequence"/>
</dbReference>
<reference evidence="1 2" key="1">
    <citation type="journal article" date="2002" name="Nature">
        <title>Genome sequence and comparative analysis of the model rodent malaria parasite Plasmodium yoelii yoelii.</title>
        <authorList>
            <person name="Carlton J.M."/>
            <person name="Angiuoli S.V."/>
            <person name="Suh B.B."/>
            <person name="Kooij T.W."/>
            <person name="Pertea M."/>
            <person name="Silva J.C."/>
            <person name="Ermolaeva M.D."/>
            <person name="Allen J.E."/>
            <person name="Selengut J.D."/>
            <person name="Koo H.L."/>
            <person name="Peterson J.D."/>
            <person name="Pop M."/>
            <person name="Kosack D.S."/>
            <person name="Shumway M.F."/>
            <person name="Bidwell S.L."/>
            <person name="Shallom S.J."/>
            <person name="van Aken S.E."/>
            <person name="Riedmuller S.B."/>
            <person name="Feldblyum T.V."/>
            <person name="Cho J.K."/>
            <person name="Quackenbush J."/>
            <person name="Sedegah M."/>
            <person name="Shoaibi A."/>
            <person name="Cummings L.M."/>
            <person name="Florens L."/>
            <person name="Yates J.R."/>
            <person name="Raine J.D."/>
            <person name="Sinden R.E."/>
            <person name="Harris M.A."/>
            <person name="Cunningham D.A."/>
            <person name="Preiser P.R."/>
            <person name="Bergman L.W."/>
            <person name="Vaidya A.B."/>
            <person name="van Lin L.H."/>
            <person name="Janse C.J."/>
            <person name="Waters A.P."/>
            <person name="Smith H.O."/>
            <person name="White O.R."/>
            <person name="Salzberg S.L."/>
            <person name="Venter J.C."/>
            <person name="Fraser C.M."/>
            <person name="Hoffman S.L."/>
            <person name="Gardner M.J."/>
            <person name="Carucci D.J."/>
        </authorList>
    </citation>
    <scope>NUCLEOTIDE SEQUENCE [LARGE SCALE GENOMIC DNA]</scope>
    <source>
        <strain evidence="1 2">17XNL</strain>
    </source>
</reference>
<name>Q7RIZ1_PLAYO</name>
<protein>
    <submittedName>
        <fullName evidence="1">Uncharacterized protein</fullName>
    </submittedName>
</protein>
<proteinExistence type="predicted"/>
<dbReference type="PaxDb" id="73239-Q7RIZ1"/>
<dbReference type="EMBL" id="AABL01001001">
    <property type="protein sequence ID" value="EAA15192.1"/>
    <property type="molecule type" value="Genomic_DNA"/>
</dbReference>
<accession>Q7RIZ1</accession>
<evidence type="ECO:0000313" key="2">
    <source>
        <dbReference type="Proteomes" id="UP000008553"/>
    </source>
</evidence>